<comment type="caution">
    <text evidence="1">The sequence shown here is derived from an EMBL/GenBank/DDBJ whole genome shotgun (WGS) entry which is preliminary data.</text>
</comment>
<gene>
    <name evidence="1" type="ORF">ETSY1_04230</name>
</gene>
<dbReference type="InterPro" id="IPR021952">
    <property type="entry name" value="Flpp3-like"/>
</dbReference>
<dbReference type="AlphaFoldDB" id="W4LY06"/>
<protein>
    <recommendedName>
        <fullName evidence="3">DUF3568 family protein</fullName>
    </recommendedName>
</protein>
<accession>W4LY06</accession>
<dbReference type="Proteomes" id="UP000019141">
    <property type="component" value="Unassembled WGS sequence"/>
</dbReference>
<reference evidence="1 2" key="1">
    <citation type="journal article" date="2014" name="Nature">
        <title>An environmental bacterial taxon with a large and distinct metabolic repertoire.</title>
        <authorList>
            <person name="Wilson M.C."/>
            <person name="Mori T."/>
            <person name="Ruckert C."/>
            <person name="Uria A.R."/>
            <person name="Helf M.J."/>
            <person name="Takada K."/>
            <person name="Gernert C."/>
            <person name="Steffens U.A."/>
            <person name="Heycke N."/>
            <person name="Schmitt S."/>
            <person name="Rinke C."/>
            <person name="Helfrich E.J."/>
            <person name="Brachmann A.O."/>
            <person name="Gurgui C."/>
            <person name="Wakimoto T."/>
            <person name="Kracht M."/>
            <person name="Crusemann M."/>
            <person name="Hentschel U."/>
            <person name="Abe I."/>
            <person name="Matsunaga S."/>
            <person name="Kalinowski J."/>
            <person name="Takeyama H."/>
            <person name="Piel J."/>
        </authorList>
    </citation>
    <scope>NUCLEOTIDE SEQUENCE [LARGE SCALE GENOMIC DNA]</scope>
    <source>
        <strain evidence="2">TSY1</strain>
    </source>
</reference>
<dbReference type="PROSITE" id="PS51257">
    <property type="entry name" value="PROKAR_LIPOPROTEIN"/>
    <property type="match status" value="1"/>
</dbReference>
<sequence>MWRRDVAGRKKGARQGWAIAVLVSLLIAGCTTVHPRLTSGTGTFVWLTQRLVWLYPFSLEEVRTATFSALAVLQYGIDAQQFDGLGGQLTARPVVGQVAYINVDPLSARITKVKVRVPGFTGRREAERLHATIRSELGM</sequence>
<name>W4LY06_ENTF1</name>
<keyword evidence="2" id="KW-1185">Reference proteome</keyword>
<dbReference type="Pfam" id="PF12092">
    <property type="entry name" value="DUF3568"/>
    <property type="match status" value="1"/>
</dbReference>
<organism evidence="1 2">
    <name type="scientific">Entotheonella factor</name>
    <dbReference type="NCBI Taxonomy" id="1429438"/>
    <lineage>
        <taxon>Bacteria</taxon>
        <taxon>Pseudomonadati</taxon>
        <taxon>Nitrospinota/Tectimicrobiota group</taxon>
        <taxon>Candidatus Tectimicrobiota</taxon>
        <taxon>Candidatus Entotheonellia</taxon>
        <taxon>Candidatus Entotheonellales</taxon>
        <taxon>Candidatus Entotheonellaceae</taxon>
        <taxon>Candidatus Entotheonella</taxon>
    </lineage>
</organism>
<evidence type="ECO:0008006" key="3">
    <source>
        <dbReference type="Google" id="ProtNLM"/>
    </source>
</evidence>
<proteinExistence type="predicted"/>
<dbReference type="HOGENOM" id="CLU_1851465_0_0_7"/>
<dbReference type="EMBL" id="AZHW01000162">
    <property type="protein sequence ID" value="ETX02267.1"/>
    <property type="molecule type" value="Genomic_DNA"/>
</dbReference>
<evidence type="ECO:0000313" key="2">
    <source>
        <dbReference type="Proteomes" id="UP000019141"/>
    </source>
</evidence>
<evidence type="ECO:0000313" key="1">
    <source>
        <dbReference type="EMBL" id="ETX02267.1"/>
    </source>
</evidence>